<dbReference type="InterPro" id="IPR002867">
    <property type="entry name" value="IBR_dom"/>
</dbReference>
<dbReference type="GeneID" id="17268389"/>
<reference evidence="7" key="2">
    <citation type="submission" date="2024-10" db="UniProtKB">
        <authorList>
            <consortium name="EnsemblProtists"/>
        </authorList>
    </citation>
    <scope>IDENTIFICATION</scope>
</reference>
<keyword evidence="8" id="KW-1185">Reference proteome</keyword>
<dbReference type="RefSeq" id="XP_005775271.1">
    <property type="nucleotide sequence ID" value="XM_005775214.1"/>
</dbReference>
<dbReference type="HOGENOM" id="CLU_378768_0_0_1"/>
<dbReference type="GO" id="GO:0008270">
    <property type="term" value="F:zinc ion binding"/>
    <property type="evidence" value="ECO:0007669"/>
    <property type="project" value="UniProtKB-KW"/>
</dbReference>
<dbReference type="SUPFAM" id="SSF57850">
    <property type="entry name" value="RING/U-box"/>
    <property type="match status" value="1"/>
</dbReference>
<dbReference type="Pfam" id="PF01485">
    <property type="entry name" value="IBR"/>
    <property type="match status" value="1"/>
</dbReference>
<evidence type="ECO:0000256" key="2">
    <source>
        <dbReference type="ARBA" id="ARBA00022771"/>
    </source>
</evidence>
<protein>
    <recommendedName>
        <fullName evidence="6">IBR domain-containing protein</fullName>
    </recommendedName>
</protein>
<dbReference type="CDD" id="cd20335">
    <property type="entry name" value="BRcat_RBR"/>
    <property type="match status" value="1"/>
</dbReference>
<feature type="compositionally biased region" description="Basic and acidic residues" evidence="5">
    <location>
        <begin position="467"/>
        <end position="484"/>
    </location>
</feature>
<accession>A0A0D3JH57</accession>
<organism evidence="7 8">
    <name type="scientific">Emiliania huxleyi (strain CCMP1516)</name>
    <dbReference type="NCBI Taxonomy" id="280463"/>
    <lineage>
        <taxon>Eukaryota</taxon>
        <taxon>Haptista</taxon>
        <taxon>Haptophyta</taxon>
        <taxon>Prymnesiophyceae</taxon>
        <taxon>Isochrysidales</taxon>
        <taxon>Noelaerhabdaceae</taxon>
        <taxon>Emiliania</taxon>
    </lineage>
</organism>
<reference evidence="8" key="1">
    <citation type="journal article" date="2013" name="Nature">
        <title>Pan genome of the phytoplankton Emiliania underpins its global distribution.</title>
        <authorList>
            <person name="Read B.A."/>
            <person name="Kegel J."/>
            <person name="Klute M.J."/>
            <person name="Kuo A."/>
            <person name="Lefebvre S.C."/>
            <person name="Maumus F."/>
            <person name="Mayer C."/>
            <person name="Miller J."/>
            <person name="Monier A."/>
            <person name="Salamov A."/>
            <person name="Young J."/>
            <person name="Aguilar M."/>
            <person name="Claverie J.M."/>
            <person name="Frickenhaus S."/>
            <person name="Gonzalez K."/>
            <person name="Herman E.K."/>
            <person name="Lin Y.C."/>
            <person name="Napier J."/>
            <person name="Ogata H."/>
            <person name="Sarno A.F."/>
            <person name="Shmutz J."/>
            <person name="Schroeder D."/>
            <person name="de Vargas C."/>
            <person name="Verret F."/>
            <person name="von Dassow P."/>
            <person name="Valentin K."/>
            <person name="Van de Peer Y."/>
            <person name="Wheeler G."/>
            <person name="Dacks J.B."/>
            <person name="Delwiche C.F."/>
            <person name="Dyhrman S.T."/>
            <person name="Glockner G."/>
            <person name="John U."/>
            <person name="Richards T."/>
            <person name="Worden A.Z."/>
            <person name="Zhang X."/>
            <person name="Grigoriev I.V."/>
            <person name="Allen A.E."/>
            <person name="Bidle K."/>
            <person name="Borodovsky M."/>
            <person name="Bowler C."/>
            <person name="Brownlee C."/>
            <person name="Cock J.M."/>
            <person name="Elias M."/>
            <person name="Gladyshev V.N."/>
            <person name="Groth M."/>
            <person name="Guda C."/>
            <person name="Hadaegh A."/>
            <person name="Iglesias-Rodriguez M.D."/>
            <person name="Jenkins J."/>
            <person name="Jones B.M."/>
            <person name="Lawson T."/>
            <person name="Leese F."/>
            <person name="Lindquist E."/>
            <person name="Lobanov A."/>
            <person name="Lomsadze A."/>
            <person name="Malik S.B."/>
            <person name="Marsh M.E."/>
            <person name="Mackinder L."/>
            <person name="Mock T."/>
            <person name="Mueller-Roeber B."/>
            <person name="Pagarete A."/>
            <person name="Parker M."/>
            <person name="Probert I."/>
            <person name="Quesneville H."/>
            <person name="Raines C."/>
            <person name="Rensing S.A."/>
            <person name="Riano-Pachon D.M."/>
            <person name="Richier S."/>
            <person name="Rokitta S."/>
            <person name="Shiraiwa Y."/>
            <person name="Soanes D.M."/>
            <person name="van der Giezen M."/>
            <person name="Wahlund T.M."/>
            <person name="Williams B."/>
            <person name="Wilson W."/>
            <person name="Wolfe G."/>
            <person name="Wurch L.L."/>
        </authorList>
    </citation>
    <scope>NUCLEOTIDE SEQUENCE</scope>
</reference>
<evidence type="ECO:0000259" key="6">
    <source>
        <dbReference type="SMART" id="SM00647"/>
    </source>
</evidence>
<feature type="compositionally biased region" description="Acidic residues" evidence="5">
    <location>
        <begin position="485"/>
        <end position="501"/>
    </location>
</feature>
<dbReference type="PaxDb" id="2903-EOD22842"/>
<name>A0A0D3JH57_EMIH1</name>
<feature type="compositionally biased region" description="Low complexity" evidence="5">
    <location>
        <begin position="424"/>
        <end position="443"/>
    </location>
</feature>
<evidence type="ECO:0000256" key="3">
    <source>
        <dbReference type="ARBA" id="ARBA00022786"/>
    </source>
</evidence>
<feature type="domain" description="IBR" evidence="6">
    <location>
        <begin position="198"/>
        <end position="257"/>
    </location>
</feature>
<dbReference type="PROSITE" id="PS00518">
    <property type="entry name" value="ZF_RING_1"/>
    <property type="match status" value="1"/>
</dbReference>
<dbReference type="SMART" id="SM00647">
    <property type="entry name" value="IBR"/>
    <property type="match status" value="1"/>
</dbReference>
<evidence type="ECO:0000313" key="7">
    <source>
        <dbReference type="EnsemblProtists" id="EOD22842"/>
    </source>
</evidence>
<feature type="region of interest" description="Disordered" evidence="5">
    <location>
        <begin position="424"/>
        <end position="502"/>
    </location>
</feature>
<keyword evidence="2" id="KW-0863">Zinc-finger</keyword>
<dbReference type="AlphaFoldDB" id="A0A0D3JH57"/>
<keyword evidence="4" id="KW-0862">Zinc</keyword>
<dbReference type="KEGG" id="ehx:EMIHUDRAFT_447696"/>
<evidence type="ECO:0000256" key="1">
    <source>
        <dbReference type="ARBA" id="ARBA00022723"/>
    </source>
</evidence>
<dbReference type="InterPro" id="IPR017907">
    <property type="entry name" value="Znf_RING_CS"/>
</dbReference>
<keyword evidence="1" id="KW-0479">Metal-binding</keyword>
<dbReference type="STRING" id="2903.R1CJQ8"/>
<proteinExistence type="predicted"/>
<sequence length="732" mass="79385">MASAVPGQKKPRRDVSGTSAGSIDEAAFADCDDVPIRRVGSDTTTCLDVDALRAAQAKKAKQVMDTLDVKQETARLLLRRTRPPWDVTKVFEAWYDEGDLDRLLSSKRQRCGASLECLVCCSSNENEVYFTLSCQHAVCTECLAGFLQSVLHPSDGVATDRPPFTCAQLGGKACDGGACVGVLEEEIGLLPLDEADAELLRAADAATSLDADGNYRRCPSCPKFNRPAAPGCVNLRCECGTHYCLLCGKDAHFPLPCLRVVQWQDHFIAPMATISDAAESAGPWLNLLRSVCDGMTHRSTGMRHRATIAEAEAEAAGGDRHVWDMLSQCNLQLHRPAREGAFDIQELQALDAHALLAALPQSARRVLEAAQLVQAEARVGEGLPELPRSGHDVEWLQLDSVLQGGVDVAAFLQRAEAKLAARAVPGSGAGPSASAGPSAHAGPSAPPDDDDVRAQIAAAGATLTHYQPDERERRRLRRAQHEDGGDSGEDSGGEDEWEDDEEHRRAFAQLRQQRGLDDMIARLPAVRFPFDRLVRAFALVGLSSDHRAADAARELQVHRDAERAEERERELTRCAAGFLAVHLNLNDLALLPGLREAYTRWRALNASLSAAATDAALAEQAEQAAASAIVDAKRLQLWLLADDWLCMASRLRGPGDTAPGLVNLRRENVQRHTDELRKLLDARATARRHRADGPSDGHLADRTSALHAEIAVLEQQLRDIYGLGAAFNNRVV</sequence>
<dbReference type="eggNOG" id="KOG1815">
    <property type="taxonomic scope" value="Eukaryota"/>
</dbReference>
<evidence type="ECO:0000256" key="4">
    <source>
        <dbReference type="ARBA" id="ARBA00022833"/>
    </source>
</evidence>
<dbReference type="EnsemblProtists" id="EOD22842">
    <property type="protein sequence ID" value="EOD22842"/>
    <property type="gene ID" value="EMIHUDRAFT_447696"/>
</dbReference>
<keyword evidence="3" id="KW-0833">Ubl conjugation pathway</keyword>
<evidence type="ECO:0000313" key="8">
    <source>
        <dbReference type="Proteomes" id="UP000013827"/>
    </source>
</evidence>
<evidence type="ECO:0000256" key="5">
    <source>
        <dbReference type="SAM" id="MobiDB-lite"/>
    </source>
</evidence>
<dbReference type="Proteomes" id="UP000013827">
    <property type="component" value="Unassembled WGS sequence"/>
</dbReference>